<dbReference type="EMBL" id="JAHRHJ020000004">
    <property type="protein sequence ID" value="KAH9319768.1"/>
    <property type="molecule type" value="Genomic_DNA"/>
</dbReference>
<organism evidence="1 2">
    <name type="scientific">Taxus chinensis</name>
    <name type="common">Chinese yew</name>
    <name type="synonym">Taxus wallichiana var. chinensis</name>
    <dbReference type="NCBI Taxonomy" id="29808"/>
    <lineage>
        <taxon>Eukaryota</taxon>
        <taxon>Viridiplantae</taxon>
        <taxon>Streptophyta</taxon>
        <taxon>Embryophyta</taxon>
        <taxon>Tracheophyta</taxon>
        <taxon>Spermatophyta</taxon>
        <taxon>Pinopsida</taxon>
        <taxon>Pinidae</taxon>
        <taxon>Conifers II</taxon>
        <taxon>Cupressales</taxon>
        <taxon>Taxaceae</taxon>
        <taxon>Taxus</taxon>
    </lineage>
</organism>
<accession>A0AA38GEB4</accession>
<dbReference type="Proteomes" id="UP000824469">
    <property type="component" value="Unassembled WGS sequence"/>
</dbReference>
<name>A0AA38GEB4_TAXCH</name>
<dbReference type="AlphaFoldDB" id="A0AA38GEB4"/>
<reference evidence="1 2" key="1">
    <citation type="journal article" date="2021" name="Nat. Plants">
        <title>The Taxus genome provides insights into paclitaxel biosynthesis.</title>
        <authorList>
            <person name="Xiong X."/>
            <person name="Gou J."/>
            <person name="Liao Q."/>
            <person name="Li Y."/>
            <person name="Zhou Q."/>
            <person name="Bi G."/>
            <person name="Li C."/>
            <person name="Du R."/>
            <person name="Wang X."/>
            <person name="Sun T."/>
            <person name="Guo L."/>
            <person name="Liang H."/>
            <person name="Lu P."/>
            <person name="Wu Y."/>
            <person name="Zhang Z."/>
            <person name="Ro D.K."/>
            <person name="Shang Y."/>
            <person name="Huang S."/>
            <person name="Yan J."/>
        </authorList>
    </citation>
    <scope>NUCLEOTIDE SEQUENCE [LARGE SCALE GENOMIC DNA]</scope>
    <source>
        <strain evidence="1">Ta-2019</strain>
    </source>
</reference>
<feature type="non-terminal residue" evidence="1">
    <location>
        <position position="1"/>
    </location>
</feature>
<comment type="caution">
    <text evidence="1">The sequence shown here is derived from an EMBL/GenBank/DDBJ whole genome shotgun (WGS) entry which is preliminary data.</text>
</comment>
<sequence length="106" mass="12529">HWKVFNEKNQSLAFLEQRDNFNNLFFEGSINPHREVVAEDASDEIERVDDEGMIRLKYNKIPKGLVSLENLFDKHDRFICEKEKLSSCCLFDFDKEKIGTSEDPRM</sequence>
<gene>
    <name evidence="1" type="ORF">KI387_021537</name>
</gene>
<feature type="non-terminal residue" evidence="1">
    <location>
        <position position="106"/>
    </location>
</feature>
<keyword evidence="2" id="KW-1185">Reference proteome</keyword>
<proteinExistence type="predicted"/>
<evidence type="ECO:0000313" key="1">
    <source>
        <dbReference type="EMBL" id="KAH9319768.1"/>
    </source>
</evidence>
<protein>
    <submittedName>
        <fullName evidence="1">Uncharacterized protein</fullName>
    </submittedName>
</protein>
<evidence type="ECO:0000313" key="2">
    <source>
        <dbReference type="Proteomes" id="UP000824469"/>
    </source>
</evidence>